<sequence>MTVKGFTFTGPPVENFENYNWVTDPSAQETPDDNCIILVANGSNPIQMDLLVYWISIANKAHILFLSSMDILK</sequence>
<proteinExistence type="predicted"/>
<protein>
    <submittedName>
        <fullName evidence="1">Uncharacterized protein</fullName>
    </submittedName>
</protein>
<dbReference type="Proteomes" id="UP000829354">
    <property type="component" value="Chromosome IV"/>
</dbReference>
<evidence type="ECO:0000313" key="1">
    <source>
        <dbReference type="EMBL" id="UMM28749.1"/>
    </source>
</evidence>
<name>A0AAE9EV06_CAEBR</name>
<organism evidence="1 2">
    <name type="scientific">Caenorhabditis briggsae</name>
    <dbReference type="NCBI Taxonomy" id="6238"/>
    <lineage>
        <taxon>Eukaryota</taxon>
        <taxon>Metazoa</taxon>
        <taxon>Ecdysozoa</taxon>
        <taxon>Nematoda</taxon>
        <taxon>Chromadorea</taxon>
        <taxon>Rhabditida</taxon>
        <taxon>Rhabditina</taxon>
        <taxon>Rhabditomorpha</taxon>
        <taxon>Rhabditoidea</taxon>
        <taxon>Rhabditidae</taxon>
        <taxon>Peloderinae</taxon>
        <taxon>Caenorhabditis</taxon>
    </lineage>
</organism>
<evidence type="ECO:0000313" key="2">
    <source>
        <dbReference type="Proteomes" id="UP000829354"/>
    </source>
</evidence>
<dbReference type="AlphaFoldDB" id="A0AAE9EV06"/>
<accession>A0AAE9EV06</accession>
<reference evidence="1 2" key="1">
    <citation type="submission" date="2022-04" db="EMBL/GenBank/DDBJ databases">
        <title>Chromosome-level reference genomes for two strains of Caenorhabditis briggsae: an improved platform for comparative genomics.</title>
        <authorList>
            <person name="Stevens L."/>
            <person name="Andersen E."/>
        </authorList>
    </citation>
    <scope>NUCLEOTIDE SEQUENCE [LARGE SCALE GENOMIC DNA]</scope>
    <source>
        <strain evidence="1">VX34</strain>
        <tissue evidence="1">Whole-organism</tissue>
    </source>
</reference>
<dbReference type="EMBL" id="CP092623">
    <property type="protein sequence ID" value="UMM28749.1"/>
    <property type="molecule type" value="Genomic_DNA"/>
</dbReference>
<gene>
    <name evidence="1" type="ORF">L5515_011448</name>
</gene>
<keyword evidence="2" id="KW-1185">Reference proteome</keyword>